<accession>A0A8T4LFE6</accession>
<name>A0A8T4LFE6_9ARCH</name>
<proteinExistence type="predicted"/>
<dbReference type="EMBL" id="JAGVWC010000010">
    <property type="protein sequence ID" value="MBS3061616.1"/>
    <property type="molecule type" value="Genomic_DNA"/>
</dbReference>
<evidence type="ECO:0000313" key="2">
    <source>
        <dbReference type="Proteomes" id="UP000675968"/>
    </source>
</evidence>
<dbReference type="AlphaFoldDB" id="A0A8T4LFE6"/>
<gene>
    <name evidence="1" type="ORF">J4215_03470</name>
</gene>
<evidence type="ECO:0000313" key="1">
    <source>
        <dbReference type="EMBL" id="MBS3061616.1"/>
    </source>
</evidence>
<dbReference type="Proteomes" id="UP000675968">
    <property type="component" value="Unassembled WGS sequence"/>
</dbReference>
<organism evidence="1 2">
    <name type="scientific">Candidatus Iainarchaeum sp</name>
    <dbReference type="NCBI Taxonomy" id="3101447"/>
    <lineage>
        <taxon>Archaea</taxon>
        <taxon>Candidatus Iainarchaeota</taxon>
        <taxon>Candidatus Iainarchaeia</taxon>
        <taxon>Candidatus Iainarchaeales</taxon>
        <taxon>Candidatus Iainarchaeaceae</taxon>
        <taxon>Candidatus Iainarchaeum</taxon>
    </lineage>
</organism>
<sequence>MADLVVKSKVAEVIRGNGMNMAGDTVAALDGVVADLLAKAVQRAKDNGRKTVRPSDL</sequence>
<reference evidence="1" key="2">
    <citation type="submission" date="2021-05" db="EMBL/GenBank/DDBJ databases">
        <title>Protein family content uncovers lineage relationships and bacterial pathway maintenance mechanisms in DPANN archaea.</title>
        <authorList>
            <person name="Castelle C.J."/>
            <person name="Meheust R."/>
            <person name="Jaffe A.L."/>
            <person name="Seitz K."/>
            <person name="Gong X."/>
            <person name="Baker B.J."/>
            <person name="Banfield J.F."/>
        </authorList>
    </citation>
    <scope>NUCLEOTIDE SEQUENCE</scope>
    <source>
        <strain evidence="1">RIFCSPLOWO2_01_FULL_AR10_48_17</strain>
    </source>
</reference>
<protein>
    <submittedName>
        <fullName evidence="1">DUF1931 domain-containing protein</fullName>
    </submittedName>
</protein>
<comment type="caution">
    <text evidence="1">The sequence shown here is derived from an EMBL/GenBank/DDBJ whole genome shotgun (WGS) entry which is preliminary data.</text>
</comment>
<reference evidence="1" key="1">
    <citation type="submission" date="2021-03" db="EMBL/GenBank/DDBJ databases">
        <authorList>
            <person name="Jaffe A."/>
        </authorList>
    </citation>
    <scope>NUCLEOTIDE SEQUENCE</scope>
    <source>
        <strain evidence="1">RIFCSPLOWO2_01_FULL_AR10_48_17</strain>
    </source>
</reference>